<organism evidence="2 3">
    <name type="scientific">Mycena alexandri</name>
    <dbReference type="NCBI Taxonomy" id="1745969"/>
    <lineage>
        <taxon>Eukaryota</taxon>
        <taxon>Fungi</taxon>
        <taxon>Dikarya</taxon>
        <taxon>Basidiomycota</taxon>
        <taxon>Agaricomycotina</taxon>
        <taxon>Agaricomycetes</taxon>
        <taxon>Agaricomycetidae</taxon>
        <taxon>Agaricales</taxon>
        <taxon>Marasmiineae</taxon>
        <taxon>Mycenaceae</taxon>
        <taxon>Mycena</taxon>
    </lineage>
</organism>
<evidence type="ECO:0000313" key="2">
    <source>
        <dbReference type="EMBL" id="KAJ7018646.1"/>
    </source>
</evidence>
<dbReference type="Proteomes" id="UP001218188">
    <property type="component" value="Unassembled WGS sequence"/>
</dbReference>
<gene>
    <name evidence="2" type="ORF">C8F04DRAFT_1277431</name>
</gene>
<evidence type="ECO:0000313" key="3">
    <source>
        <dbReference type="Proteomes" id="UP001218188"/>
    </source>
</evidence>
<comment type="caution">
    <text evidence="2">The sequence shown here is derived from an EMBL/GenBank/DDBJ whole genome shotgun (WGS) entry which is preliminary data.</text>
</comment>
<feature type="domain" description="Ribonuclease H1 N-terminal" evidence="1">
    <location>
        <begin position="89"/>
        <end position="131"/>
    </location>
</feature>
<sequence>MANTAAPAAASNSSPELEALVALVARLSVTSSEATRLASEATRLATEVHAKLPLALAAHTANKIMWVRGTPRTPAEIAAAFPEGSGEVWYVVIRGREPGFYRTSMESNAQTNGVPNQLGEKKKTRREALDFYRDHYVATAHYDALVAQAVQTTHPVFITAPAGVQKWIAIAPPSAPTSV</sequence>
<reference evidence="2" key="1">
    <citation type="submission" date="2023-03" db="EMBL/GenBank/DDBJ databases">
        <title>Massive genome expansion in bonnet fungi (Mycena s.s.) driven by repeated elements and novel gene families across ecological guilds.</title>
        <authorList>
            <consortium name="Lawrence Berkeley National Laboratory"/>
            <person name="Harder C.B."/>
            <person name="Miyauchi S."/>
            <person name="Viragh M."/>
            <person name="Kuo A."/>
            <person name="Thoen E."/>
            <person name="Andreopoulos B."/>
            <person name="Lu D."/>
            <person name="Skrede I."/>
            <person name="Drula E."/>
            <person name="Henrissat B."/>
            <person name="Morin E."/>
            <person name="Kohler A."/>
            <person name="Barry K."/>
            <person name="LaButti K."/>
            <person name="Morin E."/>
            <person name="Salamov A."/>
            <person name="Lipzen A."/>
            <person name="Mereny Z."/>
            <person name="Hegedus B."/>
            <person name="Baldrian P."/>
            <person name="Stursova M."/>
            <person name="Weitz H."/>
            <person name="Taylor A."/>
            <person name="Grigoriev I.V."/>
            <person name="Nagy L.G."/>
            <person name="Martin F."/>
            <person name="Kauserud H."/>
        </authorList>
    </citation>
    <scope>NUCLEOTIDE SEQUENCE</scope>
    <source>
        <strain evidence="2">CBHHK200</strain>
    </source>
</reference>
<proteinExistence type="predicted"/>
<accession>A0AAD6RZV4</accession>
<evidence type="ECO:0000259" key="1">
    <source>
        <dbReference type="Pfam" id="PF01693"/>
    </source>
</evidence>
<protein>
    <recommendedName>
        <fullName evidence="1">Ribonuclease H1 N-terminal domain-containing protein</fullName>
    </recommendedName>
</protein>
<keyword evidence="3" id="KW-1185">Reference proteome</keyword>
<dbReference type="Pfam" id="PF01693">
    <property type="entry name" value="Cauli_VI"/>
    <property type="match status" value="1"/>
</dbReference>
<dbReference type="SUPFAM" id="SSF55658">
    <property type="entry name" value="L9 N-domain-like"/>
    <property type="match status" value="1"/>
</dbReference>
<dbReference type="EMBL" id="JARJCM010000330">
    <property type="protein sequence ID" value="KAJ7018646.1"/>
    <property type="molecule type" value="Genomic_DNA"/>
</dbReference>
<dbReference type="InterPro" id="IPR009027">
    <property type="entry name" value="Ribosomal_bL9/RNase_H1_N"/>
</dbReference>
<name>A0AAD6RZV4_9AGAR</name>
<dbReference type="Gene3D" id="3.40.970.10">
    <property type="entry name" value="Ribonuclease H1, N-terminal domain"/>
    <property type="match status" value="1"/>
</dbReference>
<dbReference type="InterPro" id="IPR037056">
    <property type="entry name" value="RNase_H1_N_sf"/>
</dbReference>
<dbReference type="InterPro" id="IPR011320">
    <property type="entry name" value="RNase_H1_N"/>
</dbReference>
<dbReference type="AlphaFoldDB" id="A0AAD6RZV4"/>